<name>A0A8S1RLD9_9CILI</name>
<dbReference type="Proteomes" id="UP000692954">
    <property type="component" value="Unassembled WGS sequence"/>
</dbReference>
<evidence type="ECO:0000313" key="3">
    <source>
        <dbReference type="Proteomes" id="UP000692954"/>
    </source>
</evidence>
<dbReference type="EMBL" id="CAJJDN010000180">
    <property type="protein sequence ID" value="CAD8127859.1"/>
    <property type="molecule type" value="Genomic_DNA"/>
</dbReference>
<evidence type="ECO:0000313" key="2">
    <source>
        <dbReference type="EMBL" id="CAD8127859.1"/>
    </source>
</evidence>
<protein>
    <submittedName>
        <fullName evidence="2">Uncharacterized protein</fullName>
    </submittedName>
</protein>
<sequence length="97" mass="11730">MNNKMKKLKCQKINILNSFHQMINIMIDQIKLLISLKNPLQYENSSLQSQLLEFTSDNQQLQAKLLTKLQRLTNKEEKQSMIYKWLFKIYKKNLRKK</sequence>
<reference evidence="2" key="1">
    <citation type="submission" date="2021-01" db="EMBL/GenBank/DDBJ databases">
        <authorList>
            <consortium name="Genoscope - CEA"/>
            <person name="William W."/>
        </authorList>
    </citation>
    <scope>NUCLEOTIDE SEQUENCE</scope>
</reference>
<proteinExistence type="predicted"/>
<keyword evidence="1" id="KW-0175">Coiled coil</keyword>
<keyword evidence="3" id="KW-1185">Reference proteome</keyword>
<organism evidence="2 3">
    <name type="scientific">Paramecium sonneborni</name>
    <dbReference type="NCBI Taxonomy" id="65129"/>
    <lineage>
        <taxon>Eukaryota</taxon>
        <taxon>Sar</taxon>
        <taxon>Alveolata</taxon>
        <taxon>Ciliophora</taxon>
        <taxon>Intramacronucleata</taxon>
        <taxon>Oligohymenophorea</taxon>
        <taxon>Peniculida</taxon>
        <taxon>Parameciidae</taxon>
        <taxon>Paramecium</taxon>
    </lineage>
</organism>
<comment type="caution">
    <text evidence="2">The sequence shown here is derived from an EMBL/GenBank/DDBJ whole genome shotgun (WGS) entry which is preliminary data.</text>
</comment>
<dbReference type="AlphaFoldDB" id="A0A8S1RLD9"/>
<feature type="coiled-coil region" evidence="1">
    <location>
        <begin position="44"/>
        <end position="78"/>
    </location>
</feature>
<accession>A0A8S1RLD9</accession>
<evidence type="ECO:0000256" key="1">
    <source>
        <dbReference type="SAM" id="Coils"/>
    </source>
</evidence>
<gene>
    <name evidence="2" type="ORF">PSON_ATCC_30995.1.T1800080</name>
</gene>